<dbReference type="Proteomes" id="UP001346869">
    <property type="component" value="Unassembled WGS sequence"/>
</dbReference>
<accession>A0AAN7X5A1</accession>
<proteinExistence type="predicted"/>
<protein>
    <submittedName>
        <fullName evidence="2">Uncharacterized protein</fullName>
    </submittedName>
</protein>
<name>A0AAN7X5A1_ELEMC</name>
<feature type="region of interest" description="Disordered" evidence="1">
    <location>
        <begin position="1"/>
        <end position="84"/>
    </location>
</feature>
<keyword evidence="3" id="KW-1185">Reference proteome</keyword>
<feature type="compositionally biased region" description="Basic and acidic residues" evidence="1">
    <location>
        <begin position="65"/>
        <end position="84"/>
    </location>
</feature>
<sequence>MAGAPQCVRVLGPFRQAPAQQGSRDNHAAPDPMHRDGGMEGDEETQRGALRRGVLGQSAPLRKGGGHDKEKRRHVQVEMERAGE</sequence>
<comment type="caution">
    <text evidence="2">The sequence shown here is derived from an EMBL/GenBank/DDBJ whole genome shotgun (WGS) entry which is preliminary data.</text>
</comment>
<reference evidence="2 3" key="2">
    <citation type="journal article" date="2023" name="Mol. Biol. Evol.">
        <title>Genomics of Secondarily Temperate Adaptation in the Only Non-Antarctic Icefish.</title>
        <authorList>
            <person name="Rivera-Colon A.G."/>
            <person name="Rayamajhi N."/>
            <person name="Minhas B.F."/>
            <person name="Madrigal G."/>
            <person name="Bilyk K.T."/>
            <person name="Yoon V."/>
            <person name="Hune M."/>
            <person name="Gregory S."/>
            <person name="Cheng C.H.C."/>
            <person name="Catchen J.M."/>
        </authorList>
    </citation>
    <scope>NUCLEOTIDE SEQUENCE [LARGE SCALE GENOMIC DNA]</scope>
    <source>
        <strain evidence="2">JMC-PN-2008</strain>
    </source>
</reference>
<gene>
    <name evidence="2" type="ORF">PBY51_006980</name>
</gene>
<evidence type="ECO:0000313" key="2">
    <source>
        <dbReference type="EMBL" id="KAK5853165.1"/>
    </source>
</evidence>
<feature type="compositionally biased region" description="Basic and acidic residues" evidence="1">
    <location>
        <begin position="24"/>
        <end position="38"/>
    </location>
</feature>
<evidence type="ECO:0000313" key="3">
    <source>
        <dbReference type="Proteomes" id="UP001346869"/>
    </source>
</evidence>
<dbReference type="EMBL" id="JAUZQC010000020">
    <property type="protein sequence ID" value="KAK5853165.1"/>
    <property type="molecule type" value="Genomic_DNA"/>
</dbReference>
<reference evidence="2 3" key="1">
    <citation type="journal article" date="2023" name="Genes (Basel)">
        <title>Chromosome-Level Genome Assembly and Circadian Gene Repertoire of the Patagonia Blennie Eleginops maclovinus-The Closest Ancestral Proxy of Antarctic Cryonotothenioids.</title>
        <authorList>
            <person name="Cheng C.C."/>
            <person name="Rivera-Colon A.G."/>
            <person name="Minhas B.F."/>
            <person name="Wilson L."/>
            <person name="Rayamajhi N."/>
            <person name="Vargas-Chacoff L."/>
            <person name="Catchen J.M."/>
        </authorList>
    </citation>
    <scope>NUCLEOTIDE SEQUENCE [LARGE SCALE GENOMIC DNA]</scope>
    <source>
        <strain evidence="2">JMC-PN-2008</strain>
    </source>
</reference>
<evidence type="ECO:0000256" key="1">
    <source>
        <dbReference type="SAM" id="MobiDB-lite"/>
    </source>
</evidence>
<organism evidence="2 3">
    <name type="scientific">Eleginops maclovinus</name>
    <name type="common">Patagonian blennie</name>
    <name type="synonym">Eleginus maclovinus</name>
    <dbReference type="NCBI Taxonomy" id="56733"/>
    <lineage>
        <taxon>Eukaryota</taxon>
        <taxon>Metazoa</taxon>
        <taxon>Chordata</taxon>
        <taxon>Craniata</taxon>
        <taxon>Vertebrata</taxon>
        <taxon>Euteleostomi</taxon>
        <taxon>Actinopterygii</taxon>
        <taxon>Neopterygii</taxon>
        <taxon>Teleostei</taxon>
        <taxon>Neoteleostei</taxon>
        <taxon>Acanthomorphata</taxon>
        <taxon>Eupercaria</taxon>
        <taxon>Perciformes</taxon>
        <taxon>Notothenioidei</taxon>
        <taxon>Eleginopidae</taxon>
        <taxon>Eleginops</taxon>
    </lineage>
</organism>
<dbReference type="AlphaFoldDB" id="A0AAN7X5A1"/>